<name>A0AA86L4P2_9SPHN</name>
<feature type="chain" id="PRO_5041721610" evidence="1">
    <location>
        <begin position="32"/>
        <end position="433"/>
    </location>
</feature>
<keyword evidence="4" id="KW-1185">Reference proteome</keyword>
<dbReference type="PANTHER" id="PTHR37549:SF1">
    <property type="entry name" value="LIPOPROTEIN LPRI"/>
    <property type="match status" value="1"/>
</dbReference>
<feature type="domain" description="Lysozyme inhibitor LprI-like N-terminal" evidence="2">
    <location>
        <begin position="49"/>
        <end position="138"/>
    </location>
</feature>
<feature type="signal peptide" evidence="1">
    <location>
        <begin position="1"/>
        <end position="31"/>
    </location>
</feature>
<dbReference type="Pfam" id="PF07007">
    <property type="entry name" value="LprI"/>
    <property type="match status" value="1"/>
</dbReference>
<dbReference type="RefSeq" id="WP_067186297.1">
    <property type="nucleotide sequence ID" value="NZ_CP012199.1"/>
</dbReference>
<dbReference type="AlphaFoldDB" id="A0AA86L4P2"/>
<reference evidence="3 4" key="1">
    <citation type="journal article" date="2016" name="BMC Genomics">
        <title>Genomic analysis of the nitrate-respiring Sphingopyxis granuli (formerly Sphingomonas macrogoltabida) strain TFA.</title>
        <authorList>
            <person name="Garcia-Romero I."/>
            <person name="Perez-Pulido A.J."/>
            <person name="Gonzalez-Flores Y.E."/>
            <person name="Reyes-Ramirez F."/>
            <person name="Santero E."/>
            <person name="Floriano B."/>
        </authorList>
    </citation>
    <scope>NUCLEOTIDE SEQUENCE [LARGE SCALE GENOMIC DNA]</scope>
    <source>
        <strain evidence="3 4">TFA</strain>
    </source>
</reference>
<evidence type="ECO:0000256" key="1">
    <source>
        <dbReference type="SAM" id="SignalP"/>
    </source>
</evidence>
<protein>
    <submittedName>
        <fullName evidence="3">Twin-arginine translocation pathway signal</fullName>
    </submittedName>
</protein>
<organism evidence="3 4">
    <name type="scientific">Sphingopyxis granuli</name>
    <dbReference type="NCBI Taxonomy" id="267128"/>
    <lineage>
        <taxon>Bacteria</taxon>
        <taxon>Pseudomonadati</taxon>
        <taxon>Pseudomonadota</taxon>
        <taxon>Alphaproteobacteria</taxon>
        <taxon>Sphingomonadales</taxon>
        <taxon>Sphingomonadaceae</taxon>
        <taxon>Sphingopyxis</taxon>
    </lineage>
</organism>
<gene>
    <name evidence="3" type="ORF">SGRAN_3874</name>
</gene>
<evidence type="ECO:0000313" key="4">
    <source>
        <dbReference type="Proteomes" id="UP000058599"/>
    </source>
</evidence>
<dbReference type="SUPFAM" id="SSF82171">
    <property type="entry name" value="DPP6 N-terminal domain-like"/>
    <property type="match status" value="1"/>
</dbReference>
<accession>A0AA86L4P2</accession>
<proteinExistence type="predicted"/>
<dbReference type="GO" id="GO:0005576">
    <property type="term" value="C:extracellular region"/>
    <property type="evidence" value="ECO:0007669"/>
    <property type="project" value="TreeGrafter"/>
</dbReference>
<dbReference type="InterPro" id="IPR052755">
    <property type="entry name" value="Lysozyme_Inhibitor_LprI"/>
</dbReference>
<dbReference type="EMBL" id="CP012199">
    <property type="protein sequence ID" value="AMG76206.1"/>
    <property type="molecule type" value="Genomic_DNA"/>
</dbReference>
<dbReference type="InterPro" id="IPR009739">
    <property type="entry name" value="LprI-like_N"/>
</dbReference>
<evidence type="ECO:0000313" key="3">
    <source>
        <dbReference type="EMBL" id="AMG76206.1"/>
    </source>
</evidence>
<dbReference type="Proteomes" id="UP000058599">
    <property type="component" value="Chromosome"/>
</dbReference>
<dbReference type="KEGG" id="sgi:SGRAN_3874"/>
<evidence type="ECO:0000259" key="2">
    <source>
        <dbReference type="Pfam" id="PF07007"/>
    </source>
</evidence>
<dbReference type="Gene3D" id="1.20.1270.180">
    <property type="match status" value="1"/>
</dbReference>
<sequence>MTWESGPKPFLRLGGLFLCALALGGVAPSTAQPAPSATVPASFDCGKATRAVDRFICANAALRWQDLALSRSYRAVLAKLAGPARAALVAEQRDWVGERDRRCAADRSFAELNDAASWVHDQAYDCMTVVYLGRRQELGDRAAAPIATRVIGEIDLAPLARARPELAENGRVPIAGMRLSPDGSHVAILLPSQELDGPDQLWLYRVADRKLVPVTPPPDTRAKHPADAVALLTGFAWRGGTLFAIASLWGDGSDGLDGPQAYYAATVAGGRRLRDKPAEADNLWESVTGGLVYREDEFSDDLDAVDSLRGNAGWLVWTADRGHGTVDLHIRTRKPPGAPYLVAWGGWELASFLFDDARSRLIYPADIGIARFDMATRTERRITGTWRGDLPYAVSADQGTLLWATRNACGDEHEADPNAPERFCLAAMTGGAI</sequence>
<keyword evidence="1" id="KW-0732">Signal</keyword>
<dbReference type="PANTHER" id="PTHR37549">
    <property type="entry name" value="LIPOPROTEIN LPRI"/>
    <property type="match status" value="1"/>
</dbReference>